<dbReference type="GO" id="GO:0001729">
    <property type="term" value="F:ceramide kinase activity"/>
    <property type="evidence" value="ECO:0007669"/>
    <property type="project" value="TreeGrafter"/>
</dbReference>
<evidence type="ECO:0000259" key="2">
    <source>
        <dbReference type="PROSITE" id="PS50146"/>
    </source>
</evidence>
<dbReference type="PANTHER" id="PTHR12358:SF6">
    <property type="entry name" value="CERAMIDE KINASE"/>
    <property type="match status" value="1"/>
</dbReference>
<dbReference type="InParanoid" id="A0A6I9RW93"/>
<dbReference type="InterPro" id="IPR017438">
    <property type="entry name" value="ATP-NAD_kinase_N"/>
</dbReference>
<evidence type="ECO:0000313" key="4">
    <source>
        <dbReference type="RefSeq" id="XP_010933625.1"/>
    </source>
</evidence>
<dbReference type="FunCoup" id="A0A6I9RW93">
    <property type="interactions" value="1603"/>
</dbReference>
<dbReference type="RefSeq" id="XP_010933625.1">
    <property type="nucleotide sequence ID" value="XM_010935323.1"/>
</dbReference>
<dbReference type="Proteomes" id="UP000504607">
    <property type="component" value="Chromosome 11"/>
</dbReference>
<dbReference type="Gene3D" id="2.60.200.40">
    <property type="match status" value="1"/>
</dbReference>
<dbReference type="InterPro" id="IPR016064">
    <property type="entry name" value="NAD/diacylglycerol_kinase_sf"/>
</dbReference>
<evidence type="ECO:0000313" key="3">
    <source>
        <dbReference type="Proteomes" id="UP000504607"/>
    </source>
</evidence>
<dbReference type="InterPro" id="IPR045363">
    <property type="entry name" value="CERK_C"/>
</dbReference>
<dbReference type="AlphaFoldDB" id="A0A6I9RW93"/>
<keyword evidence="4" id="KW-0418">Kinase</keyword>
<dbReference type="InterPro" id="IPR050187">
    <property type="entry name" value="Lipid_Phosphate_FormReg"/>
</dbReference>
<dbReference type="GeneID" id="105053969"/>
<dbReference type="OrthoDB" id="530923at2759"/>
<dbReference type="PROSITE" id="PS50146">
    <property type="entry name" value="DAGK"/>
    <property type="match status" value="1"/>
</dbReference>
<dbReference type="PANTHER" id="PTHR12358">
    <property type="entry name" value="SPHINGOSINE KINASE"/>
    <property type="match status" value="1"/>
</dbReference>
<protein>
    <submittedName>
        <fullName evidence="4">Ceramide kinase</fullName>
    </submittedName>
</protein>
<dbReference type="InterPro" id="IPR001206">
    <property type="entry name" value="Diacylglycerol_kinase_cat_dom"/>
</dbReference>
<feature type="domain" description="DAGKc" evidence="2">
    <location>
        <begin position="139"/>
        <end position="363"/>
    </location>
</feature>
<dbReference type="Pfam" id="PF00781">
    <property type="entry name" value="DAGK_cat"/>
    <property type="match status" value="1"/>
</dbReference>
<dbReference type="GO" id="GO:0016020">
    <property type="term" value="C:membrane"/>
    <property type="evidence" value="ECO:0007669"/>
    <property type="project" value="GOC"/>
</dbReference>
<reference evidence="4" key="1">
    <citation type="submission" date="2025-08" db="UniProtKB">
        <authorList>
            <consortium name="RefSeq"/>
        </authorList>
    </citation>
    <scope>IDENTIFICATION</scope>
</reference>
<dbReference type="GO" id="GO:0006672">
    <property type="term" value="P:ceramide metabolic process"/>
    <property type="evidence" value="ECO:0007669"/>
    <property type="project" value="TreeGrafter"/>
</dbReference>
<dbReference type="Gene3D" id="3.40.50.10330">
    <property type="entry name" value="Probable inorganic polyphosphate/atp-NAD kinase, domain 1"/>
    <property type="match status" value="1"/>
</dbReference>
<dbReference type="Pfam" id="PF19280">
    <property type="entry name" value="CERK_C"/>
    <property type="match status" value="1"/>
</dbReference>
<name>A0A6I9RW93_ELAGV</name>
<keyword evidence="3" id="KW-1185">Reference proteome</keyword>
<gene>
    <name evidence="4" type="primary">LOC105053969</name>
</gene>
<feature type="region of interest" description="Disordered" evidence="1">
    <location>
        <begin position="246"/>
        <end position="288"/>
    </location>
</feature>
<accession>A0A6I9RW93</accession>
<organism evidence="3 4">
    <name type="scientific">Elaeis guineensis var. tenera</name>
    <name type="common">Oil palm</name>
    <dbReference type="NCBI Taxonomy" id="51953"/>
    <lineage>
        <taxon>Eukaryota</taxon>
        <taxon>Viridiplantae</taxon>
        <taxon>Streptophyta</taxon>
        <taxon>Embryophyta</taxon>
        <taxon>Tracheophyta</taxon>
        <taxon>Spermatophyta</taxon>
        <taxon>Magnoliopsida</taxon>
        <taxon>Liliopsida</taxon>
        <taxon>Arecaceae</taxon>
        <taxon>Arecoideae</taxon>
        <taxon>Cocoseae</taxon>
        <taxon>Elaeidinae</taxon>
        <taxon>Elaeis</taxon>
    </lineage>
</organism>
<sequence>MDRSGKVLRSTLFLDQVGEVVVTLDPDGLSWKPLDRGSVASSCLCMKRHSKIETEVNFSNVYAVEFIDRGLIHDSHWNCGRFLLGSTSEMYRFVVHGFHKPKTCCSPWVLSEYTFGHEDLQKCQMWVEDINAYMKDGAGRPKSLLVFVHPLCGKGKGNKTWEMVAPIFSRAKVQTEVKVTKRAGHAFDIISSLSDGELCSFDGIVAVGGDGLFNEVLNGLLSSRHKGPYPPAPTEFGYSVNDEKNQMFGNNSNNNGRAYCNDENGLSPETSSQSDDHEPLLSNSESNGVGIPKFTNKCGPCNTDQNPVISFPNDWFRLGIIPAGSTDAIVISTTGMRDPVTSALHIVLGKSMSLDIAQVVRWKTSPSSMDLPYVRYAASFAGYGFYGDVIKESEKYRWMGPVRYDFAGTKVFLEHRSYEAEIAFLETENFDPLTGITDTGGNKTQSSRLSGQNSNKVICRMNCTVCNQTKNSAQFPSNRAITSPNIHSENSRWLQSKGRFISVGAAIISCRNERAPDGLVADAHLADGFLHLILVKDCPRPYYLWHLMQLTRSGLNPLNFDFVEHHKTPAFTFASSHDGSVWNLDGEILQACQVSVQVCRGLINFFASGPEV</sequence>
<proteinExistence type="predicted"/>
<dbReference type="SUPFAM" id="SSF111331">
    <property type="entry name" value="NAD kinase/diacylglycerol kinase-like"/>
    <property type="match status" value="2"/>
</dbReference>
<keyword evidence="4" id="KW-0808">Transferase</keyword>
<evidence type="ECO:0000256" key="1">
    <source>
        <dbReference type="SAM" id="MobiDB-lite"/>
    </source>
</evidence>
<dbReference type="KEGG" id="egu:105053969"/>